<evidence type="ECO:0000313" key="5">
    <source>
        <dbReference type="Proteomes" id="UP000005087"/>
    </source>
</evidence>
<evidence type="ECO:0000259" key="2">
    <source>
        <dbReference type="Pfam" id="PF08044"/>
    </source>
</evidence>
<proteinExistence type="predicted"/>
<dbReference type="Proteomes" id="UP000005087">
    <property type="component" value="Chromosome"/>
</dbReference>
<feature type="region of interest" description="Disordered" evidence="1">
    <location>
        <begin position="1"/>
        <end position="22"/>
    </location>
</feature>
<gene>
    <name evidence="4" type="ORF">SacglDRAFT_00623</name>
</gene>
<dbReference type="OrthoDB" id="4772576at2"/>
<dbReference type="InterPro" id="IPR012551">
    <property type="entry name" value="DUF1707_SHOCT-like"/>
</dbReference>
<feature type="domain" description="DUF1707" evidence="2">
    <location>
        <begin position="13"/>
        <end position="65"/>
    </location>
</feature>
<protein>
    <submittedName>
        <fullName evidence="4">Uncharacterized protein</fullName>
    </submittedName>
</protein>
<dbReference type="AlphaFoldDB" id="I1CXZ8"/>
<feature type="domain" description="Cell wall-active antibiotics response LiaF-like C-terminal" evidence="3">
    <location>
        <begin position="112"/>
        <end position="173"/>
    </location>
</feature>
<dbReference type="EMBL" id="CM001484">
    <property type="protein sequence ID" value="EIE97572.1"/>
    <property type="molecule type" value="Genomic_DNA"/>
</dbReference>
<dbReference type="STRING" id="928724.SacglDRAFT_00623"/>
<dbReference type="PANTHER" id="PTHR40763">
    <property type="entry name" value="MEMBRANE PROTEIN-RELATED"/>
    <property type="match status" value="1"/>
</dbReference>
<reference evidence="4 5" key="1">
    <citation type="submission" date="2011-09" db="EMBL/GenBank/DDBJ databases">
        <authorList>
            <consortium name="US DOE Joint Genome Institute (JGI-PGF)"/>
            <person name="Lucas S."/>
            <person name="Han J."/>
            <person name="Lapidus A."/>
            <person name="Cheng J.-F."/>
            <person name="Goodwin L."/>
            <person name="Pitluck S."/>
            <person name="Peters L."/>
            <person name="Land M.L."/>
            <person name="Hauser L."/>
            <person name="Brambilla E."/>
            <person name="Klenk H.-P."/>
            <person name="Woyke T.J."/>
        </authorList>
    </citation>
    <scope>NUCLEOTIDE SEQUENCE [LARGE SCALE GENOMIC DNA]</scope>
    <source>
        <strain evidence="4 5">K62</strain>
    </source>
</reference>
<name>I1CXZ8_9PSEU</name>
<dbReference type="Pfam" id="PF08044">
    <property type="entry name" value="DUF1707"/>
    <property type="match status" value="1"/>
</dbReference>
<evidence type="ECO:0000256" key="1">
    <source>
        <dbReference type="SAM" id="MobiDB-lite"/>
    </source>
</evidence>
<dbReference type="eggNOG" id="COG4758">
    <property type="taxonomic scope" value="Bacteria"/>
</dbReference>
<accession>I1CXZ8</accession>
<organism evidence="4 5">
    <name type="scientific">Saccharomonospora glauca K62</name>
    <dbReference type="NCBI Taxonomy" id="928724"/>
    <lineage>
        <taxon>Bacteria</taxon>
        <taxon>Bacillati</taxon>
        <taxon>Actinomycetota</taxon>
        <taxon>Actinomycetes</taxon>
        <taxon>Pseudonocardiales</taxon>
        <taxon>Pseudonocardiaceae</taxon>
        <taxon>Saccharomonospora</taxon>
    </lineage>
</organism>
<evidence type="ECO:0000313" key="4">
    <source>
        <dbReference type="EMBL" id="EIE97572.1"/>
    </source>
</evidence>
<evidence type="ECO:0000259" key="3">
    <source>
        <dbReference type="Pfam" id="PF09922"/>
    </source>
</evidence>
<dbReference type="PANTHER" id="PTHR40763:SF4">
    <property type="entry name" value="DUF1707 DOMAIN-CONTAINING PROTEIN"/>
    <property type="match status" value="1"/>
</dbReference>
<reference evidence="5" key="2">
    <citation type="submission" date="2012-01" db="EMBL/GenBank/DDBJ databases">
        <title>Noncontiguous Finished sequence of chromosome of Saccharomonospora glauca K62.</title>
        <authorList>
            <consortium name="US DOE Joint Genome Institute"/>
            <person name="Lucas S."/>
            <person name="Han J."/>
            <person name="Lapidus A."/>
            <person name="Cheng J.-F."/>
            <person name="Goodwin L."/>
            <person name="Pitluck S."/>
            <person name="Peters L."/>
            <person name="Mikhailova N."/>
            <person name="Held B."/>
            <person name="Detter J.C."/>
            <person name="Han C."/>
            <person name="Tapia R."/>
            <person name="Land M."/>
            <person name="Hauser L."/>
            <person name="Kyrpides N."/>
            <person name="Ivanova N."/>
            <person name="Pagani I."/>
            <person name="Brambilla E.-M."/>
            <person name="Klenk H.-P."/>
            <person name="Woyke T."/>
        </authorList>
    </citation>
    <scope>NUCLEOTIDE SEQUENCE [LARGE SCALE GENOMIC DNA]</scope>
    <source>
        <strain evidence="5">K62</strain>
    </source>
</reference>
<feature type="region of interest" description="Disordered" evidence="1">
    <location>
        <begin position="61"/>
        <end position="85"/>
    </location>
</feature>
<dbReference type="InterPro" id="IPR024425">
    <property type="entry name" value="LiaF-like_C"/>
</dbReference>
<dbReference type="Pfam" id="PF09922">
    <property type="entry name" value="LiaF-like_C"/>
    <property type="match status" value="1"/>
</dbReference>
<dbReference type="HOGENOM" id="CLU_075817_0_0_11"/>
<keyword evidence="5" id="KW-1185">Reference proteome</keyword>
<dbReference type="RefSeq" id="WP_005461621.1">
    <property type="nucleotide sequence ID" value="NZ_CM001484.1"/>
</dbReference>
<sequence>MSEQPPHRDPKQLRASDADRERVAQALHKALGEGRITLGELEERLDRVYSAKTLGELEPITADLPTDDTPLPATSTSSALDRRIGGTPGSTTSIAVLSGTDRKGVWVLPPQHNSFAFWGGVKIDLRHARFAEQYSTITAVAIMGGIDVIVPDDVAVEVTGVGIMGAFETRNKKGASPTAPPNAPVVKVTGLAFWGGVEVKRVPRDKIKKIE</sequence>